<dbReference type="InterPro" id="IPR034746">
    <property type="entry name" value="POTRA"/>
</dbReference>
<evidence type="ECO:0000256" key="4">
    <source>
        <dbReference type="ARBA" id="ARBA00022692"/>
    </source>
</evidence>
<dbReference type="Proteomes" id="UP000248706">
    <property type="component" value="Unassembled WGS sequence"/>
</dbReference>
<dbReference type="InterPro" id="IPR013685">
    <property type="entry name" value="POTRA_FtsQ_type"/>
</dbReference>
<evidence type="ECO:0000313" key="12">
    <source>
        <dbReference type="Proteomes" id="UP000248706"/>
    </source>
</evidence>
<evidence type="ECO:0000256" key="9">
    <source>
        <dbReference type="SAM" id="Phobius"/>
    </source>
</evidence>
<dbReference type="GO" id="GO:0051301">
    <property type="term" value="P:cell division"/>
    <property type="evidence" value="ECO:0007669"/>
    <property type="project" value="UniProtKB-KW"/>
</dbReference>
<evidence type="ECO:0000256" key="1">
    <source>
        <dbReference type="ARBA" id="ARBA00004370"/>
    </source>
</evidence>
<proteinExistence type="predicted"/>
<dbReference type="Gene3D" id="3.10.20.310">
    <property type="entry name" value="membrane protein fhac"/>
    <property type="match status" value="1"/>
</dbReference>
<dbReference type="GO" id="GO:0005886">
    <property type="term" value="C:plasma membrane"/>
    <property type="evidence" value="ECO:0007669"/>
    <property type="project" value="TreeGrafter"/>
</dbReference>
<dbReference type="PROSITE" id="PS51779">
    <property type="entry name" value="POTRA"/>
    <property type="match status" value="1"/>
</dbReference>
<keyword evidence="12" id="KW-1185">Reference proteome</keyword>
<comment type="caution">
    <text evidence="11">The sequence shown here is derived from an EMBL/GenBank/DDBJ whole genome shotgun (WGS) entry which is preliminary data.</text>
</comment>
<dbReference type="InterPro" id="IPR050487">
    <property type="entry name" value="FtsQ_DivIB"/>
</dbReference>
<keyword evidence="5 9" id="KW-1133">Transmembrane helix</keyword>
<accession>A0A328VN32</accession>
<evidence type="ECO:0000259" key="10">
    <source>
        <dbReference type="PROSITE" id="PS51779"/>
    </source>
</evidence>
<evidence type="ECO:0000256" key="2">
    <source>
        <dbReference type="ARBA" id="ARBA00022475"/>
    </source>
</evidence>
<gene>
    <name evidence="11" type="ORF">A4R35_13490</name>
</gene>
<name>A0A328VN32_9CHLR</name>
<dbReference type="OrthoDB" id="149588at2"/>
<evidence type="ECO:0000256" key="6">
    <source>
        <dbReference type="ARBA" id="ARBA00023136"/>
    </source>
</evidence>
<dbReference type="RefSeq" id="WP_112430225.1">
    <property type="nucleotide sequence ID" value="NZ_MCIF01000002.1"/>
</dbReference>
<keyword evidence="3" id="KW-0132">Cell division</keyword>
<feature type="transmembrane region" description="Helical" evidence="9">
    <location>
        <begin position="126"/>
        <end position="149"/>
    </location>
</feature>
<dbReference type="PANTHER" id="PTHR37820:SF1">
    <property type="entry name" value="CELL DIVISION PROTEIN FTSQ"/>
    <property type="match status" value="1"/>
</dbReference>
<organism evidence="11 12">
    <name type="scientific">Thermogemmatispora tikiterensis</name>
    <dbReference type="NCBI Taxonomy" id="1825093"/>
    <lineage>
        <taxon>Bacteria</taxon>
        <taxon>Bacillati</taxon>
        <taxon>Chloroflexota</taxon>
        <taxon>Ktedonobacteria</taxon>
        <taxon>Thermogemmatisporales</taxon>
        <taxon>Thermogemmatisporaceae</taxon>
        <taxon>Thermogemmatispora</taxon>
    </lineage>
</organism>
<dbReference type="EMBL" id="MCIF01000002">
    <property type="protein sequence ID" value="RAQ96554.1"/>
    <property type="molecule type" value="Genomic_DNA"/>
</dbReference>
<feature type="region of interest" description="Disordered" evidence="8">
    <location>
        <begin position="83"/>
        <end position="113"/>
    </location>
</feature>
<protein>
    <recommendedName>
        <fullName evidence="10">POTRA domain-containing protein</fullName>
    </recommendedName>
</protein>
<evidence type="ECO:0000256" key="5">
    <source>
        <dbReference type="ARBA" id="ARBA00022989"/>
    </source>
</evidence>
<reference evidence="11 12" key="1">
    <citation type="submission" date="2016-08" db="EMBL/GenBank/DDBJ databases">
        <title>Analysis of Carbohydrate Active Enzymes in Thermogemmatispora T81 Reveals Carbohydrate Degradation Ability.</title>
        <authorList>
            <person name="Tomazini A."/>
            <person name="Lal S."/>
            <person name="Stott M."/>
            <person name="Henrissat B."/>
            <person name="Polikarpov I."/>
            <person name="Sparling R."/>
            <person name="Levin D.B."/>
        </authorList>
    </citation>
    <scope>NUCLEOTIDE SEQUENCE [LARGE SCALE GENOMIC DNA]</scope>
    <source>
        <strain evidence="11 12">T81</strain>
    </source>
</reference>
<sequence>MTEHRGEIREQIAFWEARRAEPAKGGGEQPRQRVVTTPQKIVHPAGWTAMAERRAQQRRMRQRQRQAGSPLVARALAQTAVRASSGQMRAIRSPVARPRPGPGPTVEIPRRSSRLQARQRRRWRRLLAALLGLVLVPAGLLFALLGPAFRIQQITVVGTHNQALIAQIQQLGLQGQNLFLVDTEALSKRIAALPLVATASVERDWPDRLQVIVSERQPVLLWKTAQGSYSVDRSGMVLAAASSTPQAGQLQTVIDARAQKVTAGIRPGAHLEAAEVSFAVEVFKEVPVLTGISNFTLRYESKIYVSNAGPSVQQLQTVSHTTFVIVSPAGWVAYLGGPDDVNPLANRLRELQQILVMAQQKGLHLATIDLRFGLNVAYTLQP</sequence>
<dbReference type="Pfam" id="PF08478">
    <property type="entry name" value="POTRA_1"/>
    <property type="match status" value="1"/>
</dbReference>
<dbReference type="AlphaFoldDB" id="A0A328VN32"/>
<evidence type="ECO:0000256" key="7">
    <source>
        <dbReference type="ARBA" id="ARBA00023306"/>
    </source>
</evidence>
<keyword evidence="6 9" id="KW-0472">Membrane</keyword>
<feature type="domain" description="POTRA" evidence="10">
    <location>
        <begin position="149"/>
        <end position="216"/>
    </location>
</feature>
<keyword evidence="7" id="KW-0131">Cell cycle</keyword>
<keyword evidence="4 9" id="KW-0812">Transmembrane</keyword>
<evidence type="ECO:0000256" key="8">
    <source>
        <dbReference type="SAM" id="MobiDB-lite"/>
    </source>
</evidence>
<evidence type="ECO:0000256" key="3">
    <source>
        <dbReference type="ARBA" id="ARBA00022618"/>
    </source>
</evidence>
<dbReference type="PANTHER" id="PTHR37820">
    <property type="entry name" value="CELL DIVISION PROTEIN DIVIB"/>
    <property type="match status" value="1"/>
</dbReference>
<comment type="subcellular location">
    <subcellularLocation>
        <location evidence="1">Membrane</location>
    </subcellularLocation>
</comment>
<keyword evidence="2" id="KW-1003">Cell membrane</keyword>
<evidence type="ECO:0000313" key="11">
    <source>
        <dbReference type="EMBL" id="RAQ96554.1"/>
    </source>
</evidence>